<organism evidence="1 2">
    <name type="scientific">Sphaerodactylus townsendi</name>
    <dbReference type="NCBI Taxonomy" id="933632"/>
    <lineage>
        <taxon>Eukaryota</taxon>
        <taxon>Metazoa</taxon>
        <taxon>Chordata</taxon>
        <taxon>Craniata</taxon>
        <taxon>Vertebrata</taxon>
        <taxon>Euteleostomi</taxon>
        <taxon>Lepidosauria</taxon>
        <taxon>Squamata</taxon>
        <taxon>Bifurcata</taxon>
        <taxon>Gekkota</taxon>
        <taxon>Sphaerodactylidae</taxon>
        <taxon>Sphaerodactylus</taxon>
    </lineage>
</organism>
<sequence>MDGQEAEPDVNVCRRRRKLIRLERQTEVTSGLSQVHKKNKTNADLQNRPSRNPAKEKLSTATVNVSTANKNCSRCLNNNNGLRESRA</sequence>
<accession>A0ACB8G7L5</accession>
<protein>
    <submittedName>
        <fullName evidence="1">Uncharacterized protein</fullName>
    </submittedName>
</protein>
<proteinExistence type="predicted"/>
<keyword evidence="2" id="KW-1185">Reference proteome</keyword>
<dbReference type="EMBL" id="CM037614">
    <property type="protein sequence ID" value="KAH8015482.1"/>
    <property type="molecule type" value="Genomic_DNA"/>
</dbReference>
<comment type="caution">
    <text evidence="1">The sequence shown here is derived from an EMBL/GenBank/DDBJ whole genome shotgun (WGS) entry which is preliminary data.</text>
</comment>
<evidence type="ECO:0000313" key="1">
    <source>
        <dbReference type="EMBL" id="KAH8015482.1"/>
    </source>
</evidence>
<gene>
    <name evidence="1" type="ORF">K3G42_004518</name>
</gene>
<reference evidence="1" key="1">
    <citation type="submission" date="2021-08" db="EMBL/GenBank/DDBJ databases">
        <title>The first chromosome-level gecko genome reveals the dynamic sex chromosomes of Neotropical dwarf geckos (Sphaerodactylidae: Sphaerodactylus).</title>
        <authorList>
            <person name="Pinto B.J."/>
            <person name="Keating S.E."/>
            <person name="Gamble T."/>
        </authorList>
    </citation>
    <scope>NUCLEOTIDE SEQUENCE</scope>
    <source>
        <strain evidence="1">TG3544</strain>
    </source>
</reference>
<dbReference type="Proteomes" id="UP000827872">
    <property type="component" value="Linkage Group LG01"/>
</dbReference>
<name>A0ACB8G7L5_9SAUR</name>
<evidence type="ECO:0000313" key="2">
    <source>
        <dbReference type="Proteomes" id="UP000827872"/>
    </source>
</evidence>